<evidence type="ECO:0000256" key="2">
    <source>
        <dbReference type="SAM" id="Coils"/>
    </source>
</evidence>
<dbReference type="AlphaFoldDB" id="A0A9P4S341"/>
<dbReference type="EMBL" id="MU006109">
    <property type="protein sequence ID" value="KAF2835427.1"/>
    <property type="molecule type" value="Genomic_DNA"/>
</dbReference>
<organism evidence="5 6">
    <name type="scientific">Patellaria atrata CBS 101060</name>
    <dbReference type="NCBI Taxonomy" id="1346257"/>
    <lineage>
        <taxon>Eukaryota</taxon>
        <taxon>Fungi</taxon>
        <taxon>Dikarya</taxon>
        <taxon>Ascomycota</taxon>
        <taxon>Pezizomycotina</taxon>
        <taxon>Dothideomycetes</taxon>
        <taxon>Dothideomycetes incertae sedis</taxon>
        <taxon>Patellariales</taxon>
        <taxon>Patellariaceae</taxon>
        <taxon>Patellaria</taxon>
    </lineage>
</organism>
<dbReference type="OrthoDB" id="8949486at2759"/>
<dbReference type="Pfam" id="PF08614">
    <property type="entry name" value="ATG16"/>
    <property type="match status" value="1"/>
</dbReference>
<comment type="similarity">
    <text evidence="1">Belongs to the ATG16 family.</text>
</comment>
<evidence type="ECO:0000313" key="5">
    <source>
        <dbReference type="EMBL" id="KAF2835427.1"/>
    </source>
</evidence>
<gene>
    <name evidence="5" type="ORF">M501DRAFT_942069</name>
</gene>
<dbReference type="Gene3D" id="1.20.5.170">
    <property type="match status" value="1"/>
</dbReference>
<dbReference type="InterPro" id="IPR013923">
    <property type="entry name" value="Autophagy-rel_prot_16_dom"/>
</dbReference>
<evidence type="ECO:0000259" key="4">
    <source>
        <dbReference type="Pfam" id="PF08614"/>
    </source>
</evidence>
<feature type="domain" description="Autophagy-related protein 16" evidence="4">
    <location>
        <begin position="6"/>
        <end position="196"/>
    </location>
</feature>
<evidence type="ECO:0000256" key="1">
    <source>
        <dbReference type="ARBA" id="ARBA00005331"/>
    </source>
</evidence>
<feature type="region of interest" description="Disordered" evidence="3">
    <location>
        <begin position="37"/>
        <end position="78"/>
    </location>
</feature>
<feature type="coiled-coil region" evidence="2">
    <location>
        <begin position="79"/>
        <end position="183"/>
    </location>
</feature>
<reference evidence="5" key="1">
    <citation type="journal article" date="2020" name="Stud. Mycol.">
        <title>101 Dothideomycetes genomes: a test case for predicting lifestyles and emergence of pathogens.</title>
        <authorList>
            <person name="Haridas S."/>
            <person name="Albert R."/>
            <person name="Binder M."/>
            <person name="Bloem J."/>
            <person name="Labutti K."/>
            <person name="Salamov A."/>
            <person name="Andreopoulos B."/>
            <person name="Baker S."/>
            <person name="Barry K."/>
            <person name="Bills G."/>
            <person name="Bluhm B."/>
            <person name="Cannon C."/>
            <person name="Castanera R."/>
            <person name="Culley D."/>
            <person name="Daum C."/>
            <person name="Ezra D."/>
            <person name="Gonzalez J."/>
            <person name="Henrissat B."/>
            <person name="Kuo A."/>
            <person name="Liang C."/>
            <person name="Lipzen A."/>
            <person name="Lutzoni F."/>
            <person name="Magnuson J."/>
            <person name="Mondo S."/>
            <person name="Nolan M."/>
            <person name="Ohm R."/>
            <person name="Pangilinan J."/>
            <person name="Park H.-J."/>
            <person name="Ramirez L."/>
            <person name="Alfaro M."/>
            <person name="Sun H."/>
            <person name="Tritt A."/>
            <person name="Yoshinaga Y."/>
            <person name="Zwiers L.-H."/>
            <person name="Turgeon B."/>
            <person name="Goodwin S."/>
            <person name="Spatafora J."/>
            <person name="Crous P."/>
            <person name="Grigoriev I."/>
        </authorList>
    </citation>
    <scope>NUCLEOTIDE SEQUENCE</scope>
    <source>
        <strain evidence="5">CBS 101060</strain>
    </source>
</reference>
<dbReference type="CDD" id="cd22887">
    <property type="entry name" value="Atg16_CCD"/>
    <property type="match status" value="1"/>
</dbReference>
<name>A0A9P4S341_9PEZI</name>
<comment type="caution">
    <text evidence="5">The sequence shown here is derived from an EMBL/GenBank/DDBJ whole genome shotgun (WGS) entry which is preliminary data.</text>
</comment>
<dbReference type="Proteomes" id="UP000799429">
    <property type="component" value="Unassembled WGS sequence"/>
</dbReference>
<accession>A0A9P4S341</accession>
<feature type="compositionally biased region" description="Polar residues" evidence="3">
    <location>
        <begin position="52"/>
        <end position="78"/>
    </location>
</feature>
<keyword evidence="2" id="KW-0175">Coiled coil</keyword>
<sequence length="202" mass="23009">MSWLTEYSAAIDARDAREKSQIKYINAYTALADRTASLNNIPQAPPPPSPQLGSSKDTLRTPTKSKSPAQDTTPPGDTVNQLRAELATTQKSRAELQSQLKPLTEHLEQLKLQNTKNTRLISALQREKDILERRVRDRDDELRGKASLVEEIQGEMLTSDLERNMAVQKAEKLEAENRELVERWMRRMEHEADRMNEGSGWT</sequence>
<evidence type="ECO:0000256" key="3">
    <source>
        <dbReference type="SAM" id="MobiDB-lite"/>
    </source>
</evidence>
<keyword evidence="6" id="KW-1185">Reference proteome</keyword>
<proteinExistence type="inferred from homology"/>
<protein>
    <submittedName>
        <fullName evidence="5">Autophagy protein 16</fullName>
    </submittedName>
</protein>
<evidence type="ECO:0000313" key="6">
    <source>
        <dbReference type="Proteomes" id="UP000799429"/>
    </source>
</evidence>